<keyword evidence="2" id="KW-1185">Reference proteome</keyword>
<gene>
    <name evidence="1" type="ORF">GCM10022261_11180</name>
</gene>
<evidence type="ECO:0000313" key="2">
    <source>
        <dbReference type="Proteomes" id="UP001501586"/>
    </source>
</evidence>
<organism evidence="1 2">
    <name type="scientific">Brevibacterium daeguense</name>
    <dbReference type="NCBI Taxonomy" id="909936"/>
    <lineage>
        <taxon>Bacteria</taxon>
        <taxon>Bacillati</taxon>
        <taxon>Actinomycetota</taxon>
        <taxon>Actinomycetes</taxon>
        <taxon>Micrococcales</taxon>
        <taxon>Brevibacteriaceae</taxon>
        <taxon>Brevibacterium</taxon>
    </lineage>
</organism>
<proteinExistence type="predicted"/>
<accession>A0ABP8EI19</accession>
<protein>
    <submittedName>
        <fullName evidence="1">Uncharacterized protein</fullName>
    </submittedName>
</protein>
<name>A0ABP8EI19_9MICO</name>
<sequence length="100" mass="11081">MEDPRRRAADPAKAAVGIPEPSNVHTRLGPRARRGGLLGVRLTVASCADLSKFCGYRLECRQADFVAECRESVLVHRVLVHMTRWSLSFVENCSRLLSCG</sequence>
<reference evidence="2" key="1">
    <citation type="journal article" date="2019" name="Int. J. Syst. Evol. Microbiol.">
        <title>The Global Catalogue of Microorganisms (GCM) 10K type strain sequencing project: providing services to taxonomists for standard genome sequencing and annotation.</title>
        <authorList>
            <consortium name="The Broad Institute Genomics Platform"/>
            <consortium name="The Broad Institute Genome Sequencing Center for Infectious Disease"/>
            <person name="Wu L."/>
            <person name="Ma J."/>
        </authorList>
    </citation>
    <scope>NUCLEOTIDE SEQUENCE [LARGE SCALE GENOMIC DNA]</scope>
    <source>
        <strain evidence="2">JCM 17458</strain>
    </source>
</reference>
<evidence type="ECO:0000313" key="1">
    <source>
        <dbReference type="EMBL" id="GAA4283587.1"/>
    </source>
</evidence>
<dbReference type="Proteomes" id="UP001501586">
    <property type="component" value="Unassembled WGS sequence"/>
</dbReference>
<comment type="caution">
    <text evidence="1">The sequence shown here is derived from an EMBL/GenBank/DDBJ whole genome shotgun (WGS) entry which is preliminary data.</text>
</comment>
<dbReference type="EMBL" id="BAABAZ010000004">
    <property type="protein sequence ID" value="GAA4283587.1"/>
    <property type="molecule type" value="Genomic_DNA"/>
</dbReference>